<feature type="compositionally biased region" description="Polar residues" evidence="5">
    <location>
        <begin position="576"/>
        <end position="594"/>
    </location>
</feature>
<feature type="region of interest" description="Disordered" evidence="5">
    <location>
        <begin position="1025"/>
        <end position="1124"/>
    </location>
</feature>
<feature type="compositionally biased region" description="Basic and acidic residues" evidence="5">
    <location>
        <begin position="628"/>
        <end position="637"/>
    </location>
</feature>
<dbReference type="EMBL" id="CAJHJG010003924">
    <property type="protein sequence ID" value="CAD6936691.1"/>
    <property type="molecule type" value="Genomic_DNA"/>
</dbReference>
<feature type="region of interest" description="Disordered" evidence="5">
    <location>
        <begin position="159"/>
        <end position="182"/>
    </location>
</feature>
<keyword evidence="2" id="KW-0238">DNA-binding</keyword>
<reference evidence="10" key="2">
    <citation type="journal article" date="2019" name="IMA Fungus">
        <title>Genome sequencing and comparison of five Tilletia species to identify candidate genes for the detection of regulated species infecting wheat.</title>
        <authorList>
            <person name="Nguyen H.D.T."/>
            <person name="Sultana T."/>
            <person name="Kesanakurti P."/>
            <person name="Hambleton S."/>
        </authorList>
    </citation>
    <scope>NUCLEOTIDE SEQUENCE</scope>
    <source>
        <strain evidence="10">DAOMC 238032</strain>
    </source>
</reference>
<evidence type="ECO:0000256" key="1">
    <source>
        <dbReference type="ARBA" id="ARBA00004123"/>
    </source>
</evidence>
<feature type="compositionally biased region" description="Gly residues" evidence="5">
    <location>
        <begin position="1070"/>
        <end position="1081"/>
    </location>
</feature>
<feature type="compositionally biased region" description="Basic and acidic residues" evidence="5">
    <location>
        <begin position="973"/>
        <end position="986"/>
    </location>
</feature>
<evidence type="ECO:0000256" key="3">
    <source>
        <dbReference type="ARBA" id="ARBA00023242"/>
    </source>
</evidence>
<evidence type="ECO:0000313" key="10">
    <source>
        <dbReference type="EMBL" id="KAE8259708.1"/>
    </source>
</evidence>
<feature type="compositionally biased region" description="Acidic residues" evidence="5">
    <location>
        <begin position="1089"/>
        <end position="1104"/>
    </location>
</feature>
<feature type="compositionally biased region" description="Polar residues" evidence="5">
    <location>
        <begin position="337"/>
        <end position="346"/>
    </location>
</feature>
<evidence type="ECO:0000313" key="9">
    <source>
        <dbReference type="EMBL" id="CAD6936691.1"/>
    </source>
</evidence>
<feature type="domain" description="HTH myb-type" evidence="8">
    <location>
        <begin position="982"/>
        <end position="1029"/>
    </location>
</feature>
<dbReference type="CDD" id="cd00167">
    <property type="entry name" value="SANT"/>
    <property type="match status" value="1"/>
</dbReference>
<feature type="coiled-coil region" evidence="4">
    <location>
        <begin position="352"/>
        <end position="379"/>
    </location>
</feature>
<keyword evidence="3" id="KW-0539">Nucleus</keyword>
<dbReference type="Proteomes" id="UP000836402">
    <property type="component" value="Unassembled WGS sequence"/>
</dbReference>
<dbReference type="Pfam" id="PF00249">
    <property type="entry name" value="Myb_DNA-binding"/>
    <property type="match status" value="1"/>
</dbReference>
<dbReference type="InterPro" id="IPR001005">
    <property type="entry name" value="SANT/Myb"/>
</dbReference>
<evidence type="ECO:0000256" key="5">
    <source>
        <dbReference type="SAM" id="MobiDB-lite"/>
    </source>
</evidence>
<feature type="compositionally biased region" description="Polar residues" evidence="5">
    <location>
        <begin position="123"/>
        <end position="132"/>
    </location>
</feature>
<organism evidence="10 11">
    <name type="scientific">Tilletia caries</name>
    <name type="common">wheat bunt fungus</name>
    <dbReference type="NCBI Taxonomy" id="13290"/>
    <lineage>
        <taxon>Eukaryota</taxon>
        <taxon>Fungi</taxon>
        <taxon>Dikarya</taxon>
        <taxon>Basidiomycota</taxon>
        <taxon>Ustilaginomycotina</taxon>
        <taxon>Exobasidiomycetes</taxon>
        <taxon>Tilletiales</taxon>
        <taxon>Tilletiaceae</taxon>
        <taxon>Tilletia</taxon>
    </lineage>
</organism>
<dbReference type="PROSITE" id="PS51293">
    <property type="entry name" value="SANT"/>
    <property type="match status" value="1"/>
</dbReference>
<feature type="region of interest" description="Disordered" evidence="5">
    <location>
        <begin position="544"/>
        <end position="660"/>
    </location>
</feature>
<comment type="subcellular location">
    <subcellularLocation>
        <location evidence="1">Nucleus</location>
    </subcellularLocation>
</comment>
<dbReference type="AlphaFoldDB" id="A0A177URB2"/>
<evidence type="ECO:0000256" key="2">
    <source>
        <dbReference type="ARBA" id="ARBA00023125"/>
    </source>
</evidence>
<name>A0A177URB2_9BASI</name>
<feature type="compositionally biased region" description="Low complexity" evidence="5">
    <location>
        <begin position="931"/>
        <end position="940"/>
    </location>
</feature>
<feature type="compositionally biased region" description="Polar residues" evidence="5">
    <location>
        <begin position="837"/>
        <end position="846"/>
    </location>
</feature>
<gene>
    <name evidence="10" type="ORF">A4X03_0g4019</name>
    <name evidence="9" type="ORF">JKIAZH3_G9748</name>
</gene>
<feature type="region of interest" description="Disordered" evidence="5">
    <location>
        <begin position="672"/>
        <end position="883"/>
    </location>
</feature>
<feature type="compositionally biased region" description="Low complexity" evidence="5">
    <location>
        <begin position="640"/>
        <end position="658"/>
    </location>
</feature>
<dbReference type="EMBL" id="LWDD02000508">
    <property type="protein sequence ID" value="KAE8259708.1"/>
    <property type="molecule type" value="Genomic_DNA"/>
</dbReference>
<dbReference type="SUPFAM" id="SSF46689">
    <property type="entry name" value="Homeodomain-like"/>
    <property type="match status" value="1"/>
</dbReference>
<keyword evidence="12" id="KW-1185">Reference proteome</keyword>
<dbReference type="GO" id="GO:0000976">
    <property type="term" value="F:transcription cis-regulatory region binding"/>
    <property type="evidence" value="ECO:0007669"/>
    <property type="project" value="TreeGrafter"/>
</dbReference>
<evidence type="ECO:0000259" key="8">
    <source>
        <dbReference type="PROSITE" id="PS51294"/>
    </source>
</evidence>
<evidence type="ECO:0000259" key="6">
    <source>
        <dbReference type="PROSITE" id="PS50090"/>
    </source>
</evidence>
<dbReference type="SMART" id="SM00717">
    <property type="entry name" value="SANT"/>
    <property type="match status" value="1"/>
</dbReference>
<dbReference type="InterPro" id="IPR009057">
    <property type="entry name" value="Homeodomain-like_sf"/>
</dbReference>
<dbReference type="InterPro" id="IPR017930">
    <property type="entry name" value="Myb_dom"/>
</dbReference>
<feature type="compositionally biased region" description="Low complexity" evidence="5">
    <location>
        <begin position="1"/>
        <end position="19"/>
    </location>
</feature>
<feature type="region of interest" description="Disordered" evidence="5">
    <location>
        <begin position="307"/>
        <end position="347"/>
    </location>
</feature>
<feature type="compositionally biased region" description="Gly residues" evidence="5">
    <location>
        <begin position="672"/>
        <end position="700"/>
    </location>
</feature>
<feature type="compositionally biased region" description="Polar residues" evidence="5">
    <location>
        <begin position="35"/>
        <end position="45"/>
    </location>
</feature>
<dbReference type="PANTHER" id="PTHR46380:SF2">
    <property type="entry name" value="CYCLIN-D-BINDING MYB-LIKE TRANSCRIPTION FACTOR 1"/>
    <property type="match status" value="1"/>
</dbReference>
<feature type="compositionally biased region" description="Polar residues" evidence="5">
    <location>
        <begin position="907"/>
        <end position="916"/>
    </location>
</feature>
<sequence length="1124" mass="116630">MPATQSAGVGAGASSASASDMGPPPSTPKRLAGGTHSSQPSSALTQEHHSGYPLPTPPTSHLEDFHSPTHTATPAAEGRSFAAAGASTGAGAGSADDRTPTFTAGARSRGGLLTSPRDHQGHSLRQQQTPTARSIAFARSNPGQSDNGTYTYQDAYTRSRTPSPILPRLQPVPEAASSTGDGHLTFPPFGVSQAQIDSILHDPTTDRFEPSLMPLPDIEALAMSIRQLTVDMANAEDAKLQQLVHNAKTLGEQALGYAQHNASLRQSLNNTRMHAVSAINTLNASASHSLSAERDLRQRLQVELDGERAQSRMLAGRMGRGSRKHEEEHYAGDGSGSEATEITSPSELLKERSKLIADKRFLKSRVKEAEAQALRLESELKALRPHFVRAGYGNSASIRGHGYSRGTNHSHSHSHGQSHGYIADPFALGSSQSSSQRRRRAATLGDAGSEHLMLAARRYRENDREVHRRDQTAAQEMIDHAASLYNSSMPVYHPYPGYVPPEMPHTVPSSPGPGARAAMGGYALHASGSAPYPHQYGGYPVPDAREGAAAHGQQPNTQVSFALGGGGGPNPFDPNQFGTNPNHYAGQLPSQRPMSSSASSTGVFRGNPYGSPTGFGNVGPTPRTPPPMHDRVPRGARTDGSISRIRSIPSSPRGSPSSAALRGAEWYRAGSGAGLGTTSGPGTAPGAGAGGSQQGPGTPGSGSLEDLLHAAQSAFRPGQEGRALVQSRIQQHSHGGRRSDLRGLASIPSVGGRTSGGKRVSIGGDDIPFEHEEDDNDSLPYSEDESGDDEGGRRHHADDDDIGDESFAKKMPGSPKRRRTSAALNSPSKRMAKGRSKASTSGSVPGSPSKDRTPRPPKGKSGGGGTTPKASDGSGTSAGAGVGGLTALDLLADQAAASSTQSQYSGDSGSEHQSQPAGFGEAPIVLGGGSSSSSSSSARRSGADGGSGGPEEEGMDVEPTSPPLSGVAAANASHEKRSTYTRWSAEEDTKLRAAIKQHGQRWELVSRAVETRSYHQCRQRYLLLRRKEAAKSDGTGGSGVKPGASKVAGDGNGNGGAFAMPGSPSKAGSSSGGNGGSGSGSRSGRSNSEGEEVDEIEEEEEVETERDGPAVELGPDELLTSQAG</sequence>
<feature type="region of interest" description="Disordered" evidence="5">
    <location>
        <begin position="1"/>
        <end position="132"/>
    </location>
</feature>
<dbReference type="PROSITE" id="PS50090">
    <property type="entry name" value="MYB_LIKE"/>
    <property type="match status" value="1"/>
</dbReference>
<dbReference type="Proteomes" id="UP000077671">
    <property type="component" value="Unassembled WGS sequence"/>
</dbReference>
<proteinExistence type="predicted"/>
<evidence type="ECO:0000313" key="12">
    <source>
        <dbReference type="Proteomes" id="UP000836402"/>
    </source>
</evidence>
<keyword evidence="4" id="KW-0175">Coiled coil</keyword>
<feature type="compositionally biased region" description="Acidic residues" evidence="5">
    <location>
        <begin position="771"/>
        <end position="789"/>
    </location>
</feature>
<dbReference type="Gene3D" id="1.10.10.60">
    <property type="entry name" value="Homeodomain-like"/>
    <property type="match status" value="1"/>
</dbReference>
<protein>
    <submittedName>
        <fullName evidence="10">Uncharacterized protein</fullName>
    </submittedName>
</protein>
<evidence type="ECO:0000313" key="11">
    <source>
        <dbReference type="Proteomes" id="UP000077671"/>
    </source>
</evidence>
<evidence type="ECO:0000256" key="4">
    <source>
        <dbReference type="SAM" id="Coils"/>
    </source>
</evidence>
<feature type="compositionally biased region" description="Low complexity" evidence="5">
    <location>
        <begin position="895"/>
        <end position="906"/>
    </location>
</feature>
<feature type="region of interest" description="Disordered" evidence="5">
    <location>
        <begin position="895"/>
        <end position="986"/>
    </location>
</feature>
<feature type="region of interest" description="Disordered" evidence="5">
    <location>
        <begin position="399"/>
        <end position="449"/>
    </location>
</feature>
<dbReference type="PANTHER" id="PTHR46380">
    <property type="entry name" value="CYCLIN-D-BINDING MYB-LIKE TRANSCRIPTION FACTOR 1"/>
    <property type="match status" value="1"/>
</dbReference>
<reference evidence="9" key="3">
    <citation type="submission" date="2020-10" db="EMBL/GenBank/DDBJ databases">
        <authorList>
            <person name="Sedaghatjoo S."/>
        </authorList>
    </citation>
    <scope>NUCLEOTIDE SEQUENCE</scope>
    <source>
        <strain evidence="9">AZH3</strain>
    </source>
</reference>
<accession>A0A177URB2</accession>
<feature type="domain" description="SANT" evidence="7">
    <location>
        <begin position="981"/>
        <end position="1029"/>
    </location>
</feature>
<dbReference type="GO" id="GO:0003700">
    <property type="term" value="F:DNA-binding transcription factor activity"/>
    <property type="evidence" value="ECO:0007669"/>
    <property type="project" value="TreeGrafter"/>
</dbReference>
<reference evidence="10" key="1">
    <citation type="submission" date="2016-04" db="EMBL/GenBank/DDBJ databases">
        <authorList>
            <person name="Nguyen H.D."/>
            <person name="Kesanakurti P."/>
            <person name="Cullis J."/>
            <person name="Levesque C.A."/>
            <person name="Hambleton S."/>
        </authorList>
    </citation>
    <scope>NUCLEOTIDE SEQUENCE</scope>
    <source>
        <strain evidence="10">DAOMC 238032</strain>
    </source>
</reference>
<dbReference type="InterPro" id="IPR051651">
    <property type="entry name" value="DMTF1_DNA-bind_reg"/>
</dbReference>
<feature type="domain" description="Myb-like" evidence="6">
    <location>
        <begin position="975"/>
        <end position="1021"/>
    </location>
</feature>
<dbReference type="GO" id="GO:0005634">
    <property type="term" value="C:nucleus"/>
    <property type="evidence" value="ECO:0007669"/>
    <property type="project" value="UniProtKB-SubCell"/>
</dbReference>
<feature type="compositionally biased region" description="Low complexity" evidence="5">
    <location>
        <begin position="75"/>
        <end position="89"/>
    </location>
</feature>
<dbReference type="PROSITE" id="PS51294">
    <property type="entry name" value="HTH_MYB"/>
    <property type="match status" value="1"/>
</dbReference>
<dbReference type="InterPro" id="IPR017884">
    <property type="entry name" value="SANT_dom"/>
</dbReference>
<comment type="caution">
    <text evidence="10">The sequence shown here is derived from an EMBL/GenBank/DDBJ whole genome shotgun (WGS) entry which is preliminary data.</text>
</comment>
<evidence type="ECO:0000259" key="7">
    <source>
        <dbReference type="PROSITE" id="PS51293"/>
    </source>
</evidence>